<proteinExistence type="predicted"/>
<reference evidence="1 2" key="1">
    <citation type="submission" date="2019-03" db="EMBL/GenBank/DDBJ databases">
        <title>First draft genome of Liparis tanakae, snailfish: a comprehensive survey of snailfish specific genes.</title>
        <authorList>
            <person name="Kim W."/>
            <person name="Song I."/>
            <person name="Jeong J.-H."/>
            <person name="Kim D."/>
            <person name="Kim S."/>
            <person name="Ryu S."/>
            <person name="Song J.Y."/>
            <person name="Lee S.K."/>
        </authorList>
    </citation>
    <scope>NUCLEOTIDE SEQUENCE [LARGE SCALE GENOMIC DNA]</scope>
    <source>
        <tissue evidence="1">Muscle</tissue>
    </source>
</reference>
<evidence type="ECO:0000313" key="1">
    <source>
        <dbReference type="EMBL" id="TNN68683.1"/>
    </source>
</evidence>
<keyword evidence="2" id="KW-1185">Reference proteome</keyword>
<sequence>MWLAELLTLPSPLIHIRFLWHAEPFPARSAHFTISNIWLLFSMQLQHEQQQPNRTEAVEKDKRTDCCDGTTALLSAAQISV</sequence>
<dbReference type="EMBL" id="SRLO01000186">
    <property type="protein sequence ID" value="TNN68683.1"/>
    <property type="molecule type" value="Genomic_DNA"/>
</dbReference>
<organism evidence="1 2">
    <name type="scientific">Liparis tanakae</name>
    <name type="common">Tanaka's snailfish</name>
    <dbReference type="NCBI Taxonomy" id="230148"/>
    <lineage>
        <taxon>Eukaryota</taxon>
        <taxon>Metazoa</taxon>
        <taxon>Chordata</taxon>
        <taxon>Craniata</taxon>
        <taxon>Vertebrata</taxon>
        <taxon>Euteleostomi</taxon>
        <taxon>Actinopterygii</taxon>
        <taxon>Neopterygii</taxon>
        <taxon>Teleostei</taxon>
        <taxon>Neoteleostei</taxon>
        <taxon>Acanthomorphata</taxon>
        <taxon>Eupercaria</taxon>
        <taxon>Perciformes</taxon>
        <taxon>Cottioidei</taxon>
        <taxon>Cottales</taxon>
        <taxon>Liparidae</taxon>
        <taxon>Liparis</taxon>
    </lineage>
</organism>
<dbReference type="Proteomes" id="UP000314294">
    <property type="component" value="Unassembled WGS sequence"/>
</dbReference>
<name>A0A4Z2HUP5_9TELE</name>
<protein>
    <submittedName>
        <fullName evidence="1">Uncharacterized protein</fullName>
    </submittedName>
</protein>
<gene>
    <name evidence="1" type="ORF">EYF80_021092</name>
</gene>
<dbReference type="AlphaFoldDB" id="A0A4Z2HUP5"/>
<evidence type="ECO:0000313" key="2">
    <source>
        <dbReference type="Proteomes" id="UP000314294"/>
    </source>
</evidence>
<accession>A0A4Z2HUP5</accession>
<comment type="caution">
    <text evidence="1">The sequence shown here is derived from an EMBL/GenBank/DDBJ whole genome shotgun (WGS) entry which is preliminary data.</text>
</comment>